<dbReference type="RefSeq" id="WP_073294836.1">
    <property type="nucleotide sequence ID" value="NZ_FQUF01000003.1"/>
</dbReference>
<dbReference type="Pfam" id="PF00480">
    <property type="entry name" value="ROK"/>
    <property type="match status" value="1"/>
</dbReference>
<keyword evidence="2" id="KW-0808">Transferase</keyword>
<dbReference type="Proteomes" id="UP000184128">
    <property type="component" value="Unassembled WGS sequence"/>
</dbReference>
<gene>
    <name evidence="2" type="ORF">SAMN02745249_00195</name>
</gene>
<keyword evidence="2" id="KW-0418">Kinase</keyword>
<dbReference type="InterPro" id="IPR000600">
    <property type="entry name" value="ROK"/>
</dbReference>
<sequence length="296" mass="32460">MYTVAIDVGGTEIKYALFSEDAEIIEQSKVPTPYGKEKFKTVIIQIVQAFEENYSLDGLGLSLPGYINSKTGFAERGGALMFLDQTNIIELLKEDLSLPIFIENDANCAALAESGFGHAVGVSDFLLLTVGTGIGGALYLDNKLYTGGQFKAGELGTMRINYDTHPNKTLHEFAAMPPLIRNFKALNLPDTPERVTGEYIFEQAEQNKEVQQLIVDWVDTLCIGIFNIAVTLNPQKILIGGGVSANPKYLPLINERMTEIFAWDDFKVPIVACKFYNAAGVVGAYNLVKENLSSNI</sequence>
<evidence type="ECO:0000256" key="1">
    <source>
        <dbReference type="ARBA" id="ARBA00006479"/>
    </source>
</evidence>
<reference evidence="2 3" key="1">
    <citation type="submission" date="2016-11" db="EMBL/GenBank/DDBJ databases">
        <authorList>
            <person name="Jaros S."/>
            <person name="Januszkiewicz K."/>
            <person name="Wedrychowicz H."/>
        </authorList>
    </citation>
    <scope>NUCLEOTIDE SEQUENCE [LARGE SCALE GENOMIC DNA]</scope>
    <source>
        <strain evidence="2 3">DSM 15692</strain>
    </source>
</reference>
<proteinExistence type="inferred from homology"/>
<dbReference type="Gene3D" id="3.30.420.40">
    <property type="match status" value="2"/>
</dbReference>
<dbReference type="AlphaFoldDB" id="A0A1M4SIN8"/>
<dbReference type="EMBL" id="FQUF01000003">
    <property type="protein sequence ID" value="SHE32049.1"/>
    <property type="molecule type" value="Genomic_DNA"/>
</dbReference>
<organism evidence="2 3">
    <name type="scientific">Atopostipes suicloacalis DSM 15692</name>
    <dbReference type="NCBI Taxonomy" id="1121025"/>
    <lineage>
        <taxon>Bacteria</taxon>
        <taxon>Bacillati</taxon>
        <taxon>Bacillota</taxon>
        <taxon>Bacilli</taxon>
        <taxon>Lactobacillales</taxon>
        <taxon>Carnobacteriaceae</taxon>
        <taxon>Atopostipes</taxon>
    </lineage>
</organism>
<evidence type="ECO:0000313" key="2">
    <source>
        <dbReference type="EMBL" id="SHE32049.1"/>
    </source>
</evidence>
<dbReference type="CDD" id="cd24152">
    <property type="entry name" value="ASKHA_NBD_ROK-like"/>
    <property type="match status" value="1"/>
</dbReference>
<dbReference type="PANTHER" id="PTHR18964:SF165">
    <property type="entry name" value="BETA-GLUCOSIDE KINASE"/>
    <property type="match status" value="1"/>
</dbReference>
<accession>A0A1M4SIN8</accession>
<comment type="similarity">
    <text evidence="1">Belongs to the ROK (NagC/XylR) family.</text>
</comment>
<dbReference type="PANTHER" id="PTHR18964">
    <property type="entry name" value="ROK (REPRESSOR, ORF, KINASE) FAMILY"/>
    <property type="match status" value="1"/>
</dbReference>
<keyword evidence="3" id="KW-1185">Reference proteome</keyword>
<evidence type="ECO:0000313" key="3">
    <source>
        <dbReference type="Proteomes" id="UP000184128"/>
    </source>
</evidence>
<dbReference type="OrthoDB" id="9795247at2"/>
<dbReference type="InterPro" id="IPR043129">
    <property type="entry name" value="ATPase_NBD"/>
</dbReference>
<dbReference type="STRING" id="1121025.SAMN02745249_00195"/>
<dbReference type="SUPFAM" id="SSF53067">
    <property type="entry name" value="Actin-like ATPase domain"/>
    <property type="match status" value="1"/>
</dbReference>
<dbReference type="GO" id="GO:0016301">
    <property type="term" value="F:kinase activity"/>
    <property type="evidence" value="ECO:0007669"/>
    <property type="project" value="UniProtKB-KW"/>
</dbReference>
<protein>
    <submittedName>
        <fullName evidence="2">Beta-glucoside kinase</fullName>
    </submittedName>
</protein>
<name>A0A1M4SIN8_9LACT</name>